<evidence type="ECO:0000313" key="3">
    <source>
        <dbReference type="EMBL" id="CAH9051674.1"/>
    </source>
</evidence>
<dbReference type="InterPro" id="IPR003591">
    <property type="entry name" value="Leu-rich_rpt_typical-subtyp"/>
</dbReference>
<keyword evidence="2" id="KW-0677">Repeat</keyword>
<comment type="caution">
    <text evidence="3">The sequence shown here is derived from an EMBL/GenBank/DDBJ whole genome shotgun (WGS) entry which is preliminary data.</text>
</comment>
<sequence length="301" mass="32854">MPGKVYGALPESLSRLVNLRFLAVTRNYISGQIPASLGQLRVLETLDLSSNQINGNIPPAIGSLPALKNVILNHNDLSGPVPAFASAALFRLNLDHNHLSGPLPPNAFPPSLQYLSLSWNRLNGPVNRTLSGLTALSFLDLSFNQFTGEIPPEVFSFPITGSLRLNRNYFSGNVLLLPSSPPVNIPTVDLSYNGLYGEISPLFSQVEELYLNNNRFMGEVPNEFVDGILSGKILFLYLQHNFLTGIPINAADTIPANVTLCLVYNCMVPPVATACPLKAGNVKSRPTDQCKTWNDKIERLE</sequence>
<dbReference type="Pfam" id="PF00560">
    <property type="entry name" value="LRR_1"/>
    <property type="match status" value="1"/>
</dbReference>
<accession>A0AAV0BV83</accession>
<reference evidence="3" key="1">
    <citation type="submission" date="2022-07" db="EMBL/GenBank/DDBJ databases">
        <authorList>
            <person name="Macas J."/>
            <person name="Novak P."/>
            <person name="Neumann P."/>
        </authorList>
    </citation>
    <scope>NUCLEOTIDE SEQUENCE</scope>
</reference>
<evidence type="ECO:0000313" key="4">
    <source>
        <dbReference type="Proteomes" id="UP001152523"/>
    </source>
</evidence>
<dbReference type="FunFam" id="3.80.10.10:FF:000383">
    <property type="entry name" value="Leucine-rich repeat receptor protein kinase EMS1"/>
    <property type="match status" value="1"/>
</dbReference>
<evidence type="ECO:0000256" key="2">
    <source>
        <dbReference type="ARBA" id="ARBA00022737"/>
    </source>
</evidence>
<evidence type="ECO:0000256" key="1">
    <source>
        <dbReference type="ARBA" id="ARBA00022614"/>
    </source>
</evidence>
<dbReference type="AlphaFoldDB" id="A0AAV0BV83"/>
<dbReference type="InterPro" id="IPR001611">
    <property type="entry name" value="Leu-rich_rpt"/>
</dbReference>
<dbReference type="Pfam" id="PF13855">
    <property type="entry name" value="LRR_8"/>
    <property type="match status" value="2"/>
</dbReference>
<keyword evidence="4" id="KW-1185">Reference proteome</keyword>
<dbReference type="EMBL" id="CAMAPF010000003">
    <property type="protein sequence ID" value="CAH9051674.1"/>
    <property type="molecule type" value="Genomic_DNA"/>
</dbReference>
<dbReference type="InterPro" id="IPR032675">
    <property type="entry name" value="LRR_dom_sf"/>
</dbReference>
<dbReference type="PANTHER" id="PTHR48009:SF4">
    <property type="entry name" value="LEUCINE-RICH REPEAT (LRR) FAMILY PROTEIN"/>
    <property type="match status" value="1"/>
</dbReference>
<gene>
    <name evidence="3" type="ORF">CEPIT_LOCUS266</name>
</gene>
<proteinExistence type="predicted"/>
<dbReference type="SUPFAM" id="SSF52058">
    <property type="entry name" value="L domain-like"/>
    <property type="match status" value="1"/>
</dbReference>
<protein>
    <submittedName>
        <fullName evidence="3">Uncharacterized protein</fullName>
    </submittedName>
</protein>
<keyword evidence="1" id="KW-0433">Leucine-rich repeat</keyword>
<dbReference type="SMART" id="SM00369">
    <property type="entry name" value="LRR_TYP"/>
    <property type="match status" value="3"/>
</dbReference>
<organism evidence="3 4">
    <name type="scientific">Cuscuta epithymum</name>
    <dbReference type="NCBI Taxonomy" id="186058"/>
    <lineage>
        <taxon>Eukaryota</taxon>
        <taxon>Viridiplantae</taxon>
        <taxon>Streptophyta</taxon>
        <taxon>Embryophyta</taxon>
        <taxon>Tracheophyta</taxon>
        <taxon>Spermatophyta</taxon>
        <taxon>Magnoliopsida</taxon>
        <taxon>eudicotyledons</taxon>
        <taxon>Gunneridae</taxon>
        <taxon>Pentapetalae</taxon>
        <taxon>asterids</taxon>
        <taxon>lamiids</taxon>
        <taxon>Solanales</taxon>
        <taxon>Convolvulaceae</taxon>
        <taxon>Cuscuteae</taxon>
        <taxon>Cuscuta</taxon>
        <taxon>Cuscuta subgen. Cuscuta</taxon>
    </lineage>
</organism>
<dbReference type="Gene3D" id="3.80.10.10">
    <property type="entry name" value="Ribonuclease Inhibitor"/>
    <property type="match status" value="3"/>
</dbReference>
<dbReference type="PANTHER" id="PTHR48009">
    <property type="entry name" value="LEUCINE-RICH REPEAT (LRR) FAMILY PROTEIN"/>
    <property type="match status" value="1"/>
</dbReference>
<name>A0AAV0BV83_9ASTE</name>
<dbReference type="GO" id="GO:0051707">
    <property type="term" value="P:response to other organism"/>
    <property type="evidence" value="ECO:0007669"/>
    <property type="project" value="UniProtKB-ARBA"/>
</dbReference>
<dbReference type="Proteomes" id="UP001152523">
    <property type="component" value="Unassembled WGS sequence"/>
</dbReference>
<dbReference type="InterPro" id="IPR053213">
    <property type="entry name" value="RLP29"/>
</dbReference>
<dbReference type="GO" id="GO:0006952">
    <property type="term" value="P:defense response"/>
    <property type="evidence" value="ECO:0007669"/>
    <property type="project" value="UniProtKB-ARBA"/>
</dbReference>